<dbReference type="RefSeq" id="XP_040485501.1">
    <property type="nucleotide sequence ID" value="XM_040629567.1"/>
</dbReference>
<evidence type="ECO:0000256" key="1">
    <source>
        <dbReference type="SAM" id="MobiDB-lite"/>
    </source>
</evidence>
<sequence>MAAPEPLSPAGGAGEEAPDEDEDEAEAEDPERPAGAGGARSGAGGGGGGGGGGSGGGGGCGAGAGAGGCGGPGGALTRRAVTLRVLLKDALLEPGAGVLSIYYLGKKFMGDLQPDGRIVWQETGQVFNSPSAWATHCKKLVNPAKKSGCGWASVKYKGQKLDKYKAAWLRRHQLHIPTAAADESPASEGEEEELLIEEEEEEVLAGVSTEDKSRRPPVKGPVEPAHPEAVPPGKRLENKIRAPVRYCMLGSRDSARNPHTLVEVTPFAAINKFQPFNVAISSNVLFLLDFHSHLTRSEVVGYLGGRWDINSQMLTVLRAFPCRSRLGDADMAATMEEEDIDSQMDYQLRLQGSSNGFQPCLALLCSPYYTGNPGPESKISPFWVMPPPEQRPSDYGIPMDVEMAYVQDNFLTNDILHEMMLLVEFYKGAPDLVRFQEPWSQEHTYLDKLKPCSFQLSLASRTPEDQGLGHALEQVYSLLKQGSGGTASEGLGALLVGL</sequence>
<dbReference type="InterPro" id="IPR040843">
    <property type="entry name" value="RAMA"/>
</dbReference>
<accession>A0A8M1FQ51</accession>
<organism evidence="3 4">
    <name type="scientific">Ursus maritimus</name>
    <name type="common">Polar bear</name>
    <name type="synonym">Thalarctos maritimus</name>
    <dbReference type="NCBI Taxonomy" id="29073"/>
    <lineage>
        <taxon>Eukaryota</taxon>
        <taxon>Metazoa</taxon>
        <taxon>Chordata</taxon>
        <taxon>Craniata</taxon>
        <taxon>Vertebrata</taxon>
        <taxon>Euteleostomi</taxon>
        <taxon>Mammalia</taxon>
        <taxon>Eutheria</taxon>
        <taxon>Laurasiatheria</taxon>
        <taxon>Carnivora</taxon>
        <taxon>Caniformia</taxon>
        <taxon>Ursidae</taxon>
        <taxon>Ursus</taxon>
    </lineage>
</organism>
<feature type="compositionally biased region" description="Acidic residues" evidence="1">
    <location>
        <begin position="16"/>
        <end position="29"/>
    </location>
</feature>
<dbReference type="PANTHER" id="PTHR10410">
    <property type="entry name" value="EUKARYOTIC TRANSLATION INITIATION FACTOR 3 -RELATED"/>
    <property type="match status" value="1"/>
</dbReference>
<name>A0A8M1FQ51_URSMA</name>
<evidence type="ECO:0000313" key="4">
    <source>
        <dbReference type="RefSeq" id="XP_040485501.1"/>
    </source>
</evidence>
<feature type="region of interest" description="Disordered" evidence="1">
    <location>
        <begin position="199"/>
        <end position="235"/>
    </location>
</feature>
<feature type="compositionally biased region" description="Low complexity" evidence="1">
    <location>
        <begin position="1"/>
        <end position="10"/>
    </location>
</feature>
<feature type="compositionally biased region" description="Gly residues" evidence="1">
    <location>
        <begin position="35"/>
        <end position="55"/>
    </location>
</feature>
<dbReference type="AlphaFoldDB" id="A0A8M1FQ51"/>
<dbReference type="Gene3D" id="3.40.140.10">
    <property type="entry name" value="Cytidine Deaminase, domain 2"/>
    <property type="match status" value="1"/>
</dbReference>
<feature type="region of interest" description="Disordered" evidence="1">
    <location>
        <begin position="1"/>
        <end position="55"/>
    </location>
</feature>
<proteinExistence type="predicted"/>
<dbReference type="InterPro" id="IPR050242">
    <property type="entry name" value="JAMM_MPN+_peptidase_M67A"/>
</dbReference>
<evidence type="ECO:0000259" key="2">
    <source>
        <dbReference type="Pfam" id="PF18755"/>
    </source>
</evidence>
<feature type="compositionally biased region" description="Low complexity" evidence="1">
    <location>
        <begin position="220"/>
        <end position="233"/>
    </location>
</feature>
<protein>
    <submittedName>
        <fullName evidence="4">MPN domain-containing protein isoform X3</fullName>
    </submittedName>
</protein>
<dbReference type="CDD" id="cd08067">
    <property type="entry name" value="MPN_2A_DUB"/>
    <property type="match status" value="1"/>
</dbReference>
<dbReference type="Proteomes" id="UP000261680">
    <property type="component" value="Unplaced"/>
</dbReference>
<dbReference type="CTD" id="84954"/>
<evidence type="ECO:0000313" key="3">
    <source>
        <dbReference type="Proteomes" id="UP000261680"/>
    </source>
</evidence>
<keyword evidence="3" id="KW-1185">Reference proteome</keyword>
<dbReference type="Pfam" id="PF18755">
    <property type="entry name" value="RAMA"/>
    <property type="match status" value="1"/>
</dbReference>
<dbReference type="GeneID" id="103681840"/>
<feature type="domain" description="RAMA" evidence="2">
    <location>
        <begin position="74"/>
        <end position="173"/>
    </location>
</feature>
<reference evidence="4" key="1">
    <citation type="submission" date="2025-08" db="UniProtKB">
        <authorList>
            <consortium name="RefSeq"/>
        </authorList>
    </citation>
    <scope>IDENTIFICATION</scope>
    <source>
        <tissue evidence="4">Whole blood</tissue>
    </source>
</reference>
<gene>
    <name evidence="4" type="primary">MPND</name>
</gene>